<feature type="compositionally biased region" description="Basic and acidic residues" evidence="15">
    <location>
        <begin position="602"/>
        <end position="614"/>
    </location>
</feature>
<keyword evidence="5" id="KW-0808">Transferase</keyword>
<name>A0A9N8HX66_9STRA</name>
<dbReference type="EMBL" id="CAICTM010002944">
    <property type="protein sequence ID" value="CAB9530588.1"/>
    <property type="molecule type" value="Genomic_DNA"/>
</dbReference>
<feature type="region of interest" description="Disordered" evidence="15">
    <location>
        <begin position="1037"/>
        <end position="1095"/>
    </location>
</feature>
<dbReference type="GO" id="GO:0043161">
    <property type="term" value="P:proteasome-mediated ubiquitin-dependent protein catabolic process"/>
    <property type="evidence" value="ECO:0007669"/>
    <property type="project" value="TreeGrafter"/>
</dbReference>
<feature type="region of interest" description="Disordered" evidence="15">
    <location>
        <begin position="484"/>
        <end position="503"/>
    </location>
</feature>
<keyword evidence="9 14" id="KW-0863">Zinc-finger</keyword>
<feature type="region of interest" description="Disordered" evidence="15">
    <location>
        <begin position="317"/>
        <end position="353"/>
    </location>
</feature>
<feature type="compositionally biased region" description="Acidic residues" evidence="15">
    <location>
        <begin position="461"/>
        <end position="471"/>
    </location>
</feature>
<feature type="transmembrane region" description="Helical" evidence="16">
    <location>
        <begin position="795"/>
        <end position="814"/>
    </location>
</feature>
<evidence type="ECO:0000256" key="15">
    <source>
        <dbReference type="SAM" id="MobiDB-lite"/>
    </source>
</evidence>
<evidence type="ECO:0000256" key="12">
    <source>
        <dbReference type="ARBA" id="ARBA00022989"/>
    </source>
</evidence>
<gene>
    <name evidence="18" type="ORF">SEMRO_2946_G340760.1</name>
</gene>
<evidence type="ECO:0000256" key="11">
    <source>
        <dbReference type="ARBA" id="ARBA00022833"/>
    </source>
</evidence>
<keyword evidence="8" id="KW-0732">Signal</keyword>
<feature type="region of interest" description="Disordered" evidence="15">
    <location>
        <begin position="552"/>
        <end position="582"/>
    </location>
</feature>
<evidence type="ECO:0000256" key="4">
    <source>
        <dbReference type="ARBA" id="ARBA00012483"/>
    </source>
</evidence>
<feature type="transmembrane region" description="Helical" evidence="16">
    <location>
        <begin position="854"/>
        <end position="873"/>
    </location>
</feature>
<evidence type="ECO:0000313" key="18">
    <source>
        <dbReference type="EMBL" id="CAB9530588.1"/>
    </source>
</evidence>
<feature type="region of interest" description="Disordered" evidence="15">
    <location>
        <begin position="602"/>
        <end position="628"/>
    </location>
</feature>
<accession>A0A9N8HX66</accession>
<evidence type="ECO:0000256" key="8">
    <source>
        <dbReference type="ARBA" id="ARBA00022729"/>
    </source>
</evidence>
<dbReference type="Proteomes" id="UP001153069">
    <property type="component" value="Unassembled WGS sequence"/>
</dbReference>
<dbReference type="PANTHER" id="PTHR22763:SF162">
    <property type="entry name" value="TRANSMEMBRANE E3 UBIQUITIN-PROTEIN LIGASE 1"/>
    <property type="match status" value="1"/>
</dbReference>
<dbReference type="Pfam" id="PF11145">
    <property type="entry name" value="DUF2921"/>
    <property type="match status" value="1"/>
</dbReference>
<dbReference type="SMART" id="SM00184">
    <property type="entry name" value="RING"/>
    <property type="match status" value="1"/>
</dbReference>
<feature type="region of interest" description="Disordered" evidence="15">
    <location>
        <begin position="145"/>
        <end position="168"/>
    </location>
</feature>
<keyword evidence="10" id="KW-0833">Ubl conjugation pathway</keyword>
<feature type="compositionally biased region" description="Low complexity" evidence="15">
    <location>
        <begin position="204"/>
        <end position="233"/>
    </location>
</feature>
<evidence type="ECO:0000256" key="14">
    <source>
        <dbReference type="PROSITE-ProRule" id="PRU00175"/>
    </source>
</evidence>
<feature type="compositionally biased region" description="Basic residues" evidence="15">
    <location>
        <begin position="1078"/>
        <end position="1087"/>
    </location>
</feature>
<feature type="domain" description="RING-type" evidence="17">
    <location>
        <begin position="1115"/>
        <end position="1158"/>
    </location>
</feature>
<reference evidence="18" key="1">
    <citation type="submission" date="2020-06" db="EMBL/GenBank/DDBJ databases">
        <authorList>
            <consortium name="Plant Systems Biology data submission"/>
        </authorList>
    </citation>
    <scope>NUCLEOTIDE SEQUENCE</scope>
    <source>
        <strain evidence="18">D6</strain>
    </source>
</reference>
<evidence type="ECO:0000256" key="10">
    <source>
        <dbReference type="ARBA" id="ARBA00022786"/>
    </source>
</evidence>
<evidence type="ECO:0000256" key="9">
    <source>
        <dbReference type="ARBA" id="ARBA00022771"/>
    </source>
</evidence>
<feature type="transmembrane region" description="Helical" evidence="16">
    <location>
        <begin position="997"/>
        <end position="1017"/>
    </location>
</feature>
<dbReference type="OrthoDB" id="9984778at2759"/>
<keyword evidence="11" id="KW-0862">Zinc</keyword>
<feature type="compositionally biased region" description="Basic and acidic residues" evidence="15">
    <location>
        <begin position="184"/>
        <end position="201"/>
    </location>
</feature>
<dbReference type="InterPro" id="IPR011016">
    <property type="entry name" value="Znf_RING-CH"/>
</dbReference>
<feature type="transmembrane region" description="Helical" evidence="16">
    <location>
        <begin position="959"/>
        <end position="977"/>
    </location>
</feature>
<protein>
    <recommendedName>
        <fullName evidence="4">RING-type E3 ubiquitin transferase</fullName>
        <ecNumber evidence="4">2.3.2.27</ecNumber>
    </recommendedName>
</protein>
<evidence type="ECO:0000256" key="5">
    <source>
        <dbReference type="ARBA" id="ARBA00022679"/>
    </source>
</evidence>
<evidence type="ECO:0000256" key="6">
    <source>
        <dbReference type="ARBA" id="ARBA00022692"/>
    </source>
</evidence>
<keyword evidence="7" id="KW-0479">Metal-binding</keyword>
<feature type="compositionally biased region" description="Low complexity" evidence="15">
    <location>
        <begin position="1058"/>
        <end position="1072"/>
    </location>
</feature>
<evidence type="ECO:0000256" key="2">
    <source>
        <dbReference type="ARBA" id="ARBA00004127"/>
    </source>
</evidence>
<evidence type="ECO:0000256" key="13">
    <source>
        <dbReference type="ARBA" id="ARBA00023136"/>
    </source>
</evidence>
<evidence type="ECO:0000313" key="19">
    <source>
        <dbReference type="Proteomes" id="UP001153069"/>
    </source>
</evidence>
<dbReference type="GO" id="GO:0012505">
    <property type="term" value="C:endomembrane system"/>
    <property type="evidence" value="ECO:0007669"/>
    <property type="project" value="UniProtKB-SubCell"/>
</dbReference>
<dbReference type="Pfam" id="PF13639">
    <property type="entry name" value="zf-RING_2"/>
    <property type="match status" value="1"/>
</dbReference>
<keyword evidence="13 16" id="KW-0472">Membrane</keyword>
<keyword evidence="19" id="KW-1185">Reference proteome</keyword>
<dbReference type="SMART" id="SM00744">
    <property type="entry name" value="RINGv"/>
    <property type="match status" value="1"/>
</dbReference>
<keyword evidence="6 16" id="KW-0812">Transmembrane</keyword>
<feature type="region of interest" description="Disordered" evidence="15">
    <location>
        <begin position="453"/>
        <end position="478"/>
    </location>
</feature>
<dbReference type="InterPro" id="IPR013083">
    <property type="entry name" value="Znf_RING/FYVE/PHD"/>
</dbReference>
<sequence>MDNNNNNTNNNPGGEVLAPWDPMNMNPNNLDATQAAAWRERERRQRTIRLLMMFLLMLLLMDSEEQSARKRAEPRHKRNHHKAHLSAQVFGARQTQELKLLELTQTHLRYKQLMEKNGAKDVPVDVKLWAQQQAEIVKDEFVAASNPQHDAHQQATTQQEEHDPEQDKTVFHYPWNATGFYRGEWIREDDQTEEGERKEDGTDTQDASTTASDVNTRSSSTINSAATNANSIKTTERRNKETYEEEVVIPTQYIDAVALESEMLQTMKERNEGLGVFLLPPGKEVILRYDQSNFTNFDWQRYSSSPPKGADHYYMRTGGASASSSSTTKTHKDGYHTAGGGSDSSSASLMSTHANPSTVNAKVTLTKGSGRAAFQLFSRSIPAMQEISLVDGFLKLYDSNMPGYSTHKDILLRVRGVLIHSIGRMSLVSNAGPGRSVLVLSDEKDGTSIQHHVDDAADGNASEEEEEDEEPDLGHRRRRLEEELAKIGDTTTKPSSNNNNQDVLNMNQIRDDAIALFDGSSSATTSSKKKRGKKGLIAKKSGTINRFKFETPNYEEQSAQGEVDATEETAASDVHDGDEDPSPRVAIIKERRTQVVDDTRVPGDEDILDHHPNNTDEEEETNSPGKFTWSNVVIPYPFVVDDEDESIRKAKTPAARKMPPREQLLERNAGICEFEVTMDTKEVEWTVGEWRKLVGRRVKETMDLNPANHPLQTENEDSVEEHRSDRKSHRMGYGGSSKSSKSSREHHNRKPIQDQALIMTMTGSIHSPNCDFTASLNVTALRTDWEHTTGKAINYSFYMMLTCLTQIMVLLRQLLHTQAQSAATRVSLLCIGWQTVLDALLCLGHIYLSLAMQPLFTAFASVAFFKLLIFCVIEMKYMALIIQARNSSNGGNSTELLRRQVAMLHLRFYVALFGAFLAFFYAGDKYRIPYNLVLYSFWVPQIVQNVITEAKRPMHNYYIYGMSLTRLVAPLYIFAVPNNFLKEVYPESPTDLYMCELLVLWVGIQAAVLIAQGKYGARFMIPARFLPPKFDYSRPIPTSMLPPGATQEEMPLRQGRNQENSSSLPEPQSLLSNDRHPTTRNRIKGSRVNRPESTMTAETVVNDTNAQASGHTLDCVICYNPIDVHNRRGYMLAPCDHIFHKDCLVQWMDVKMECPICRTELPSL</sequence>
<feature type="region of interest" description="Disordered" evidence="15">
    <location>
        <begin position="703"/>
        <end position="749"/>
    </location>
</feature>
<dbReference type="AlphaFoldDB" id="A0A9N8HX66"/>
<dbReference type="EC" id="2.3.2.27" evidence="4"/>
<comment type="catalytic activity">
    <reaction evidence="1">
        <text>S-ubiquitinyl-[E2 ubiquitin-conjugating enzyme]-L-cysteine + [acceptor protein]-L-lysine = [E2 ubiquitin-conjugating enzyme]-L-cysteine + N(6)-ubiquitinyl-[acceptor protein]-L-lysine.</text>
        <dbReference type="EC" id="2.3.2.27"/>
    </reaction>
</comment>
<feature type="region of interest" description="Disordered" evidence="15">
    <location>
        <begin position="182"/>
        <end position="243"/>
    </location>
</feature>
<dbReference type="GO" id="GO:0061630">
    <property type="term" value="F:ubiquitin protein ligase activity"/>
    <property type="evidence" value="ECO:0007669"/>
    <property type="project" value="UniProtKB-EC"/>
</dbReference>
<dbReference type="InterPro" id="IPR050731">
    <property type="entry name" value="HRD1_E3_ubiq-ligases"/>
</dbReference>
<dbReference type="PROSITE" id="PS50089">
    <property type="entry name" value="ZF_RING_2"/>
    <property type="match status" value="1"/>
</dbReference>
<dbReference type="Gene3D" id="3.30.40.10">
    <property type="entry name" value="Zinc/RING finger domain, C3HC4 (zinc finger)"/>
    <property type="match status" value="1"/>
</dbReference>
<dbReference type="SUPFAM" id="SSF57850">
    <property type="entry name" value="RING/U-box"/>
    <property type="match status" value="1"/>
</dbReference>
<dbReference type="InterPro" id="IPR001841">
    <property type="entry name" value="Znf_RING"/>
</dbReference>
<keyword evidence="12 16" id="KW-1133">Transmembrane helix</keyword>
<feature type="compositionally biased region" description="Basic and acidic residues" evidence="15">
    <location>
        <begin position="159"/>
        <end position="168"/>
    </location>
</feature>
<dbReference type="InterPro" id="IPR021319">
    <property type="entry name" value="DUF2921"/>
</dbReference>
<evidence type="ECO:0000259" key="17">
    <source>
        <dbReference type="PROSITE" id="PS50089"/>
    </source>
</evidence>
<comment type="pathway">
    <text evidence="3">Protein modification; protein ubiquitination.</text>
</comment>
<comment type="caution">
    <text evidence="18">The sequence shown here is derived from an EMBL/GenBank/DDBJ whole genome shotgun (WGS) entry which is preliminary data.</text>
</comment>
<dbReference type="PANTHER" id="PTHR22763">
    <property type="entry name" value="RING ZINC FINGER PROTEIN"/>
    <property type="match status" value="1"/>
</dbReference>
<evidence type="ECO:0000256" key="16">
    <source>
        <dbReference type="SAM" id="Phobius"/>
    </source>
</evidence>
<evidence type="ECO:0000256" key="3">
    <source>
        <dbReference type="ARBA" id="ARBA00004906"/>
    </source>
</evidence>
<evidence type="ECO:0000256" key="7">
    <source>
        <dbReference type="ARBA" id="ARBA00022723"/>
    </source>
</evidence>
<proteinExistence type="predicted"/>
<comment type="subcellular location">
    <subcellularLocation>
        <location evidence="2">Endomembrane system</location>
        <topology evidence="2">Multi-pass membrane protein</topology>
    </subcellularLocation>
</comment>
<feature type="compositionally biased region" description="Low complexity" evidence="15">
    <location>
        <begin position="317"/>
        <end position="328"/>
    </location>
</feature>
<evidence type="ECO:0000256" key="1">
    <source>
        <dbReference type="ARBA" id="ARBA00000900"/>
    </source>
</evidence>
<feature type="transmembrane region" description="Helical" evidence="16">
    <location>
        <begin position="906"/>
        <end position="922"/>
    </location>
</feature>
<organism evidence="18 19">
    <name type="scientific">Seminavis robusta</name>
    <dbReference type="NCBI Taxonomy" id="568900"/>
    <lineage>
        <taxon>Eukaryota</taxon>
        <taxon>Sar</taxon>
        <taxon>Stramenopiles</taxon>
        <taxon>Ochrophyta</taxon>
        <taxon>Bacillariophyta</taxon>
        <taxon>Bacillariophyceae</taxon>
        <taxon>Bacillariophycidae</taxon>
        <taxon>Naviculales</taxon>
        <taxon>Naviculaceae</taxon>
        <taxon>Seminavis</taxon>
    </lineage>
</organism>
<dbReference type="GO" id="GO:0008270">
    <property type="term" value="F:zinc ion binding"/>
    <property type="evidence" value="ECO:0007669"/>
    <property type="project" value="UniProtKB-KW"/>
</dbReference>
<feature type="transmembrane region" description="Helical" evidence="16">
    <location>
        <begin position="826"/>
        <end position="848"/>
    </location>
</feature>